<dbReference type="SUPFAM" id="SSF52540">
    <property type="entry name" value="P-loop containing nucleoside triphosphate hydrolases"/>
    <property type="match status" value="1"/>
</dbReference>
<keyword evidence="2" id="KW-0813">Transport</keyword>
<dbReference type="CDD" id="cd03250">
    <property type="entry name" value="ABCC_MRP_domain1"/>
    <property type="match status" value="1"/>
</dbReference>
<dbReference type="PANTHER" id="PTHR24223">
    <property type="entry name" value="ATP-BINDING CASSETTE SUB-FAMILY C"/>
    <property type="match status" value="1"/>
</dbReference>
<sequence>MDGERLLKKGQVLAIIGRVGAGKTSLINGILGEMNKSHGVVAVAALHSGFGLATQHPWVQNGTIKDNILFGSSLDITRYRSVLSACALDEDLRGLPQRDDTLCGENGALLSGGQRARVALARAVYQNKSIYILDDVLSAVDGPVARHIMRHCIHGILSGKTVILLTHHINLLSKVDWIISMHNGTVESQGPAAVILSDLLSYEELSDDWWDEVVDSQSTGAVARRPSLDIFTAAEATPSKLLARTRKGSRDEERDFGELSCAVYMTYITAIGGFLTAAIFLSLLLMQSSRNLTDMWLAYWVSHVTHADNTSGTTLLPAFENVVFGTKPNPPEMSTTLADNMQWLSPLNPLHQVMSLQALINKTSETVDPGTKFYLTVYGILAVSNTLFTLMRAFLFAYGGLCAARTLHCRLLDAVLYAKITFFDNNPLGRILNRFSTDMYTVDDSLPFQMNILLAQIFGLI</sequence>
<dbReference type="SMART" id="SM00382">
    <property type="entry name" value="AAA"/>
    <property type="match status" value="1"/>
</dbReference>
<evidence type="ECO:0000256" key="2">
    <source>
        <dbReference type="ARBA" id="ARBA00022448"/>
    </source>
</evidence>
<evidence type="ECO:0000256" key="3">
    <source>
        <dbReference type="ARBA" id="ARBA00022692"/>
    </source>
</evidence>
<dbReference type="GO" id="GO:0016020">
    <property type="term" value="C:membrane"/>
    <property type="evidence" value="ECO:0007669"/>
    <property type="project" value="UniProtKB-SubCell"/>
</dbReference>
<keyword evidence="3 8" id="KW-0812">Transmembrane</keyword>
<evidence type="ECO:0000256" key="6">
    <source>
        <dbReference type="ARBA" id="ARBA00022989"/>
    </source>
</evidence>
<dbReference type="EMBL" id="JAXCGZ010011804">
    <property type="protein sequence ID" value="KAK7074110.1"/>
    <property type="molecule type" value="Genomic_DNA"/>
</dbReference>
<dbReference type="AlphaFoldDB" id="A0AAN9A6H7"/>
<evidence type="ECO:0000313" key="11">
    <source>
        <dbReference type="EMBL" id="KAK7074110.1"/>
    </source>
</evidence>
<evidence type="ECO:0000313" key="12">
    <source>
        <dbReference type="Proteomes" id="UP001381693"/>
    </source>
</evidence>
<dbReference type="Proteomes" id="UP001381693">
    <property type="component" value="Unassembled WGS sequence"/>
</dbReference>
<dbReference type="Gene3D" id="3.40.50.300">
    <property type="entry name" value="P-loop containing nucleotide triphosphate hydrolases"/>
    <property type="match status" value="1"/>
</dbReference>
<dbReference type="GO" id="GO:0005524">
    <property type="term" value="F:ATP binding"/>
    <property type="evidence" value="ECO:0007669"/>
    <property type="project" value="UniProtKB-KW"/>
</dbReference>
<dbReference type="SUPFAM" id="SSF90123">
    <property type="entry name" value="ABC transporter transmembrane region"/>
    <property type="match status" value="1"/>
</dbReference>
<dbReference type="PROSITE" id="PS50929">
    <property type="entry name" value="ABC_TM1F"/>
    <property type="match status" value="1"/>
</dbReference>
<comment type="caution">
    <text evidence="11">The sequence shown here is derived from an EMBL/GenBank/DDBJ whole genome shotgun (WGS) entry which is preliminary data.</text>
</comment>
<keyword evidence="12" id="KW-1185">Reference proteome</keyword>
<evidence type="ECO:0000256" key="8">
    <source>
        <dbReference type="SAM" id="Phobius"/>
    </source>
</evidence>
<feature type="transmembrane region" description="Helical" evidence="8">
    <location>
        <begin position="264"/>
        <end position="286"/>
    </location>
</feature>
<dbReference type="Pfam" id="PF00005">
    <property type="entry name" value="ABC_tran"/>
    <property type="match status" value="1"/>
</dbReference>
<accession>A0AAN9A6H7</accession>
<dbReference type="InterPro" id="IPR036640">
    <property type="entry name" value="ABC1_TM_sf"/>
</dbReference>
<keyword evidence="6 8" id="KW-1133">Transmembrane helix</keyword>
<dbReference type="InterPro" id="IPR027417">
    <property type="entry name" value="P-loop_NTPase"/>
</dbReference>
<dbReference type="PROSITE" id="PS00211">
    <property type="entry name" value="ABC_TRANSPORTER_1"/>
    <property type="match status" value="1"/>
</dbReference>
<feature type="non-terminal residue" evidence="11">
    <location>
        <position position="461"/>
    </location>
</feature>
<proteinExistence type="predicted"/>
<gene>
    <name evidence="11" type="primary">ABCC10_2</name>
    <name evidence="11" type="ORF">SK128_012613</name>
</gene>
<dbReference type="Gene3D" id="1.20.1560.10">
    <property type="entry name" value="ABC transporter type 1, transmembrane domain"/>
    <property type="match status" value="1"/>
</dbReference>
<keyword evidence="7 8" id="KW-0472">Membrane</keyword>
<evidence type="ECO:0000259" key="10">
    <source>
        <dbReference type="PROSITE" id="PS50929"/>
    </source>
</evidence>
<evidence type="ECO:0000256" key="4">
    <source>
        <dbReference type="ARBA" id="ARBA00022741"/>
    </source>
</evidence>
<dbReference type="PANTHER" id="PTHR24223:SF330">
    <property type="entry name" value="ATP-BINDING CASSETTE SUB-FAMILY C MEMBER 10"/>
    <property type="match status" value="1"/>
</dbReference>
<keyword evidence="4" id="KW-0547">Nucleotide-binding</keyword>
<dbReference type="GO" id="GO:0016887">
    <property type="term" value="F:ATP hydrolysis activity"/>
    <property type="evidence" value="ECO:0007669"/>
    <property type="project" value="InterPro"/>
</dbReference>
<comment type="subcellular location">
    <subcellularLocation>
        <location evidence="1">Membrane</location>
    </subcellularLocation>
</comment>
<dbReference type="InterPro" id="IPR003439">
    <property type="entry name" value="ABC_transporter-like_ATP-bd"/>
</dbReference>
<name>A0AAN9A6H7_HALRR</name>
<dbReference type="Pfam" id="PF00664">
    <property type="entry name" value="ABC_membrane"/>
    <property type="match status" value="1"/>
</dbReference>
<evidence type="ECO:0000256" key="1">
    <source>
        <dbReference type="ARBA" id="ARBA00004370"/>
    </source>
</evidence>
<evidence type="ECO:0000256" key="5">
    <source>
        <dbReference type="ARBA" id="ARBA00022840"/>
    </source>
</evidence>
<keyword evidence="5" id="KW-0067">ATP-binding</keyword>
<evidence type="ECO:0000256" key="7">
    <source>
        <dbReference type="ARBA" id="ARBA00023136"/>
    </source>
</evidence>
<dbReference type="InterPro" id="IPR003593">
    <property type="entry name" value="AAA+_ATPase"/>
</dbReference>
<feature type="domain" description="ABC transmembrane type-1" evidence="10">
    <location>
        <begin position="277"/>
        <end position="461"/>
    </location>
</feature>
<organism evidence="11 12">
    <name type="scientific">Halocaridina rubra</name>
    <name type="common">Hawaiian red shrimp</name>
    <dbReference type="NCBI Taxonomy" id="373956"/>
    <lineage>
        <taxon>Eukaryota</taxon>
        <taxon>Metazoa</taxon>
        <taxon>Ecdysozoa</taxon>
        <taxon>Arthropoda</taxon>
        <taxon>Crustacea</taxon>
        <taxon>Multicrustacea</taxon>
        <taxon>Malacostraca</taxon>
        <taxon>Eumalacostraca</taxon>
        <taxon>Eucarida</taxon>
        <taxon>Decapoda</taxon>
        <taxon>Pleocyemata</taxon>
        <taxon>Caridea</taxon>
        <taxon>Atyoidea</taxon>
        <taxon>Atyidae</taxon>
        <taxon>Halocaridina</taxon>
    </lineage>
</organism>
<dbReference type="InterPro" id="IPR050173">
    <property type="entry name" value="ABC_transporter_C-like"/>
</dbReference>
<reference evidence="11 12" key="1">
    <citation type="submission" date="2023-11" db="EMBL/GenBank/DDBJ databases">
        <title>Halocaridina rubra genome assembly.</title>
        <authorList>
            <person name="Smith C."/>
        </authorList>
    </citation>
    <scope>NUCLEOTIDE SEQUENCE [LARGE SCALE GENOMIC DNA]</scope>
    <source>
        <strain evidence="11">EP-1</strain>
        <tissue evidence="11">Whole</tissue>
    </source>
</reference>
<dbReference type="GO" id="GO:0140359">
    <property type="term" value="F:ABC-type transporter activity"/>
    <property type="evidence" value="ECO:0007669"/>
    <property type="project" value="InterPro"/>
</dbReference>
<evidence type="ECO:0000259" key="9">
    <source>
        <dbReference type="PROSITE" id="PS50893"/>
    </source>
</evidence>
<dbReference type="PROSITE" id="PS50893">
    <property type="entry name" value="ABC_TRANSPORTER_2"/>
    <property type="match status" value="1"/>
</dbReference>
<dbReference type="InterPro" id="IPR011527">
    <property type="entry name" value="ABC1_TM_dom"/>
</dbReference>
<protein>
    <submittedName>
        <fullName evidence="11">Multidrug resistance-associated protein 7</fullName>
    </submittedName>
</protein>
<feature type="domain" description="ABC transporter" evidence="9">
    <location>
        <begin position="1"/>
        <end position="208"/>
    </location>
</feature>
<dbReference type="InterPro" id="IPR017871">
    <property type="entry name" value="ABC_transporter-like_CS"/>
</dbReference>